<gene>
    <name evidence="2" type="ORF">METZ01_LOCUS28448</name>
</gene>
<dbReference type="GO" id="GO:0016491">
    <property type="term" value="F:oxidoreductase activity"/>
    <property type="evidence" value="ECO:0007669"/>
    <property type="project" value="InterPro"/>
</dbReference>
<dbReference type="AlphaFoldDB" id="A0A381Q9S1"/>
<feature type="domain" description="Alkyl hydroperoxide reductase subunit C/ Thiol specific antioxidant" evidence="1">
    <location>
        <begin position="2"/>
        <end position="60"/>
    </location>
</feature>
<dbReference type="GO" id="GO:0016209">
    <property type="term" value="F:antioxidant activity"/>
    <property type="evidence" value="ECO:0007669"/>
    <property type="project" value="InterPro"/>
</dbReference>
<evidence type="ECO:0000259" key="1">
    <source>
        <dbReference type="Pfam" id="PF00578"/>
    </source>
</evidence>
<dbReference type="InterPro" id="IPR036249">
    <property type="entry name" value="Thioredoxin-like_sf"/>
</dbReference>
<sequence length="86" mass="9296">MVSVDDIETNTKFAESLEADFPLLSNEEKDVAEAYGVVTAVRPFPARWTFYIDGAGKIIYIDKEVNASTAGSDVAVRLAALGVAER</sequence>
<dbReference type="Pfam" id="PF00578">
    <property type="entry name" value="AhpC-TSA"/>
    <property type="match status" value="1"/>
</dbReference>
<organism evidence="2">
    <name type="scientific">marine metagenome</name>
    <dbReference type="NCBI Taxonomy" id="408172"/>
    <lineage>
        <taxon>unclassified sequences</taxon>
        <taxon>metagenomes</taxon>
        <taxon>ecological metagenomes</taxon>
    </lineage>
</organism>
<dbReference type="EMBL" id="UINC01001251">
    <property type="protein sequence ID" value="SUZ75594.1"/>
    <property type="molecule type" value="Genomic_DNA"/>
</dbReference>
<protein>
    <recommendedName>
        <fullName evidence="1">Alkyl hydroperoxide reductase subunit C/ Thiol specific antioxidant domain-containing protein</fullName>
    </recommendedName>
</protein>
<dbReference type="InterPro" id="IPR000866">
    <property type="entry name" value="AhpC/TSA"/>
</dbReference>
<reference evidence="2" key="1">
    <citation type="submission" date="2018-05" db="EMBL/GenBank/DDBJ databases">
        <authorList>
            <person name="Lanie J.A."/>
            <person name="Ng W.-L."/>
            <person name="Kazmierczak K.M."/>
            <person name="Andrzejewski T.M."/>
            <person name="Davidsen T.M."/>
            <person name="Wayne K.J."/>
            <person name="Tettelin H."/>
            <person name="Glass J.I."/>
            <person name="Rusch D."/>
            <person name="Podicherti R."/>
            <person name="Tsui H.-C.T."/>
            <person name="Winkler M.E."/>
        </authorList>
    </citation>
    <scope>NUCLEOTIDE SEQUENCE</scope>
</reference>
<dbReference type="SUPFAM" id="SSF52833">
    <property type="entry name" value="Thioredoxin-like"/>
    <property type="match status" value="1"/>
</dbReference>
<proteinExistence type="predicted"/>
<dbReference type="Gene3D" id="3.40.30.10">
    <property type="entry name" value="Glutaredoxin"/>
    <property type="match status" value="1"/>
</dbReference>
<name>A0A381Q9S1_9ZZZZ</name>
<evidence type="ECO:0000313" key="2">
    <source>
        <dbReference type="EMBL" id="SUZ75594.1"/>
    </source>
</evidence>
<accession>A0A381Q9S1</accession>